<dbReference type="SUPFAM" id="SSF56784">
    <property type="entry name" value="HAD-like"/>
    <property type="match status" value="1"/>
</dbReference>
<dbReference type="InterPro" id="IPR051540">
    <property type="entry name" value="S-2-haloacid_dehalogenase"/>
</dbReference>
<comment type="caution">
    <text evidence="2">The sequence shown here is derived from an EMBL/GenBank/DDBJ whole genome shotgun (WGS) entry which is preliminary data.</text>
</comment>
<organism evidence="2 3">
    <name type="scientific">Sabulicella glaciei</name>
    <dbReference type="NCBI Taxonomy" id="2984948"/>
    <lineage>
        <taxon>Bacteria</taxon>
        <taxon>Pseudomonadati</taxon>
        <taxon>Pseudomonadota</taxon>
        <taxon>Alphaproteobacteria</taxon>
        <taxon>Acetobacterales</taxon>
        <taxon>Acetobacteraceae</taxon>
        <taxon>Sabulicella</taxon>
    </lineage>
</organism>
<evidence type="ECO:0000256" key="1">
    <source>
        <dbReference type="ARBA" id="ARBA00022801"/>
    </source>
</evidence>
<dbReference type="RefSeq" id="WP_301590955.1">
    <property type="nucleotide sequence ID" value="NZ_JAPFQI010000011.1"/>
</dbReference>
<keyword evidence="3" id="KW-1185">Reference proteome</keyword>
<dbReference type="Pfam" id="PF00702">
    <property type="entry name" value="Hydrolase"/>
    <property type="match status" value="1"/>
</dbReference>
<evidence type="ECO:0000313" key="3">
    <source>
        <dbReference type="Proteomes" id="UP001526430"/>
    </source>
</evidence>
<accession>A0ABT3NZ20</accession>
<dbReference type="GO" id="GO:0016787">
    <property type="term" value="F:hydrolase activity"/>
    <property type="evidence" value="ECO:0007669"/>
    <property type="project" value="UniProtKB-KW"/>
</dbReference>
<dbReference type="EMBL" id="JAPFQI010000011">
    <property type="protein sequence ID" value="MCW8086829.1"/>
    <property type="molecule type" value="Genomic_DNA"/>
</dbReference>
<name>A0ABT3NZ20_9PROT</name>
<dbReference type="SFLD" id="SFLDG01129">
    <property type="entry name" value="C1.5:_HAD__Beta-PGM__Phosphata"/>
    <property type="match status" value="1"/>
</dbReference>
<protein>
    <submittedName>
        <fullName evidence="2">HAD family hydrolase</fullName>
    </submittedName>
</protein>
<dbReference type="NCBIfam" id="TIGR01549">
    <property type="entry name" value="HAD-SF-IA-v1"/>
    <property type="match status" value="1"/>
</dbReference>
<reference evidence="2 3" key="1">
    <citation type="submission" date="2022-10" db="EMBL/GenBank/DDBJ databases">
        <title>Roseococcus glaciei nov., sp. nov., isolated from glacier.</title>
        <authorList>
            <person name="Liu Q."/>
            <person name="Xin Y.-H."/>
        </authorList>
    </citation>
    <scope>NUCLEOTIDE SEQUENCE [LARGE SCALE GENOMIC DNA]</scope>
    <source>
        <strain evidence="2 3">MDT2-1-1</strain>
    </source>
</reference>
<proteinExistence type="predicted"/>
<dbReference type="InterPro" id="IPR036412">
    <property type="entry name" value="HAD-like_sf"/>
</dbReference>
<dbReference type="PANTHER" id="PTHR43316">
    <property type="entry name" value="HYDROLASE, HALOACID DELAHOGENASE-RELATED"/>
    <property type="match status" value="1"/>
</dbReference>
<evidence type="ECO:0000313" key="2">
    <source>
        <dbReference type="EMBL" id="MCW8086829.1"/>
    </source>
</evidence>
<dbReference type="Gene3D" id="3.40.50.1000">
    <property type="entry name" value="HAD superfamily/HAD-like"/>
    <property type="match status" value="1"/>
</dbReference>
<keyword evidence="1 2" id="KW-0378">Hydrolase</keyword>
<dbReference type="SFLD" id="SFLDS00003">
    <property type="entry name" value="Haloacid_Dehalogenase"/>
    <property type="match status" value="1"/>
</dbReference>
<dbReference type="InterPro" id="IPR023214">
    <property type="entry name" value="HAD_sf"/>
</dbReference>
<dbReference type="Proteomes" id="UP001526430">
    <property type="component" value="Unassembled WGS sequence"/>
</dbReference>
<dbReference type="InterPro" id="IPR006439">
    <property type="entry name" value="HAD-SF_hydro_IA"/>
</dbReference>
<sequence length="202" mass="21416">MSITHVVFDVGGVLVNEARMWRGWAEVVGLDEAAFLAALRDGIERGLGIGGTVRELAPGLDIATHRARLAALEIPGEGDLYPDVRPALQALRVAGLRLGIAGNQPRGVAEALAALDLGVEFVATSADWGVSKPDPRFFGRVADSCGTEPRRIAYVGDRLDNDVAPARAAGMRPVLIPRGVWGHVGGRGDITKLTELPRWLAS</sequence>
<gene>
    <name evidence="2" type="ORF">OF850_14425</name>
</gene>